<protein>
    <recommendedName>
        <fullName evidence="3">Tetratricopeptide repeat protein</fullName>
    </recommendedName>
</protein>
<dbReference type="InterPro" id="IPR011990">
    <property type="entry name" value="TPR-like_helical_dom_sf"/>
</dbReference>
<organism evidence="1 2">
    <name type="scientific">candidate division WOR-3 bacterium</name>
    <dbReference type="NCBI Taxonomy" id="2052148"/>
    <lineage>
        <taxon>Bacteria</taxon>
        <taxon>Bacteria division WOR-3</taxon>
    </lineage>
</organism>
<comment type="caution">
    <text evidence="1">The sequence shown here is derived from an EMBL/GenBank/DDBJ whole genome shotgun (WGS) entry which is preliminary data.</text>
</comment>
<sequence length="433" mass="48849">MDVRSIQMHKGDSTLALGEYWNALEYYRHAWALADAEDQRAEIESRLYVVFYQARQWDSCLAYAEGLRAKPWFDSLEYKGLVYWRLGEYEKILGISDASPLLRAEAALRMELRDSARMLYAEAEKLLGEVARGRLAEVHADIGNTDSALALLQSLKHPTNTQRRLLVDLMFEQGVYAEIEKAIESLPYQSERLAALVRLYTITGEGGKKRSAQLKLLEESPSSWAALQAAKEIKPQNADEYFLTAQAFASIDADSALTLFSKARDMGYPASSCRWERGRILYRQRKYQEAANELRGLTETDARFLYVKALFKLGRKTEALGVLADVAETATSKKDKQEAWERRATILQQDGKNLEAAELAAQGAFELEDDELGHRALVLWLAEADTVSARKAIAGGVPLDFDVALFFRIWLAPDSAEYLTSLLDAHNPFTYYS</sequence>
<dbReference type="EMBL" id="WJKJ01000282">
    <property type="protein sequence ID" value="MBD3365235.1"/>
    <property type="molecule type" value="Genomic_DNA"/>
</dbReference>
<evidence type="ECO:0000313" key="2">
    <source>
        <dbReference type="Proteomes" id="UP000630660"/>
    </source>
</evidence>
<dbReference type="Gene3D" id="1.25.40.10">
    <property type="entry name" value="Tetratricopeptide repeat domain"/>
    <property type="match status" value="2"/>
</dbReference>
<feature type="non-terminal residue" evidence="1">
    <location>
        <position position="433"/>
    </location>
</feature>
<name>A0A9D5QEP6_UNCW3</name>
<dbReference type="SUPFAM" id="SSF48452">
    <property type="entry name" value="TPR-like"/>
    <property type="match status" value="1"/>
</dbReference>
<gene>
    <name evidence="1" type="ORF">GF359_08480</name>
</gene>
<proteinExistence type="predicted"/>
<accession>A0A9D5QEP6</accession>
<dbReference type="AlphaFoldDB" id="A0A9D5QEP6"/>
<evidence type="ECO:0008006" key="3">
    <source>
        <dbReference type="Google" id="ProtNLM"/>
    </source>
</evidence>
<dbReference type="Proteomes" id="UP000630660">
    <property type="component" value="Unassembled WGS sequence"/>
</dbReference>
<evidence type="ECO:0000313" key="1">
    <source>
        <dbReference type="EMBL" id="MBD3365235.1"/>
    </source>
</evidence>
<reference evidence="1" key="1">
    <citation type="submission" date="2019-11" db="EMBL/GenBank/DDBJ databases">
        <title>Microbial mats filling the niche in hypersaline microbial mats.</title>
        <authorList>
            <person name="Wong H.L."/>
            <person name="Macleod F.I."/>
            <person name="White R.A. III"/>
            <person name="Burns B.P."/>
        </authorList>
    </citation>
    <scope>NUCLEOTIDE SEQUENCE</scope>
    <source>
        <strain evidence="1">Bin_327</strain>
    </source>
</reference>